<sequence>MTAPTDTPAPPAAPDHVVGDQSAVFALLEDPATHGITDKVVRIDTHGAAVFLAGPFAYKVKRAVFFPFMDFSTPQKRRAACEAEVAISGAGAPGLYLGVVPIVRTPHGLALGGAGEVVEHAVKMRRFDIGLTLDKVAERGELSPDLAKALAAAVVTAHAAAPVRRGFDTASRLAAYLADNTKEFSARPELFPPQEVARLARLAEDALAGITPLLKARSEAGFVRRCHGDMHLRNIVLLDGRPVLFDAIEFNDDIATCDVLYDLAFLIMDLWQRELRDEANAILNRHLWASGDDEIDGLEALPTFLSLRAGIRAKVEAAGLAHLAGDRKVEGETRVRAAFAQALAFLDSSRTETSAPPLLNGATMPEVRPGRPSLWAVGGLSGSGKSTWAARMAPALGRAPGAVILRSDIERKRLAGTAETQKLPPEAYTPEATRQVYARLRTLAARVLATGQSVVVDAVHARPDEREAIAEVARAAGVPFAAFWLDVPAEELVRRVEARTGDASDADASVVRHQLGYDLGDISWSRAQAFSTAPSGAPSSDPTP</sequence>
<dbReference type="Pfam" id="PF01636">
    <property type="entry name" value="APH"/>
    <property type="match status" value="1"/>
</dbReference>
<dbReference type="InterPro" id="IPR027417">
    <property type="entry name" value="P-loop_NTPase"/>
</dbReference>
<evidence type="ECO:0000259" key="1">
    <source>
        <dbReference type="Pfam" id="PF01636"/>
    </source>
</evidence>
<dbReference type="SUPFAM" id="SSF52540">
    <property type="entry name" value="P-loop containing nucleoside triphosphate hydrolases"/>
    <property type="match status" value="1"/>
</dbReference>
<dbReference type="EMBL" id="JBAFVH010000012">
    <property type="protein sequence ID" value="MFG1374442.1"/>
    <property type="molecule type" value="Genomic_DNA"/>
</dbReference>
<dbReference type="RefSeq" id="WP_393994088.1">
    <property type="nucleotide sequence ID" value="NZ_JBAFVH010000012.1"/>
</dbReference>
<dbReference type="Gene3D" id="3.40.50.300">
    <property type="entry name" value="P-loop containing nucleotide triphosphate hydrolases"/>
    <property type="match status" value="1"/>
</dbReference>
<dbReference type="InterPro" id="IPR052732">
    <property type="entry name" value="Cell-binding_unc_protein"/>
</dbReference>
<evidence type="ECO:0000313" key="2">
    <source>
        <dbReference type="EMBL" id="MFG1374442.1"/>
    </source>
</evidence>
<organism evidence="2 3">
    <name type="scientific">Xanthobacter oligotrophicus</name>
    <dbReference type="NCBI Taxonomy" id="2607286"/>
    <lineage>
        <taxon>Bacteria</taxon>
        <taxon>Pseudomonadati</taxon>
        <taxon>Pseudomonadota</taxon>
        <taxon>Alphaproteobacteria</taxon>
        <taxon>Hyphomicrobiales</taxon>
        <taxon>Xanthobacteraceae</taxon>
        <taxon>Xanthobacter</taxon>
    </lineage>
</organism>
<name>A0ABW7A0A4_9HYPH</name>
<proteinExistence type="predicted"/>
<dbReference type="Pfam" id="PF13671">
    <property type="entry name" value="AAA_33"/>
    <property type="match status" value="1"/>
</dbReference>
<dbReference type="Proteomes" id="UP001604002">
    <property type="component" value="Unassembled WGS sequence"/>
</dbReference>
<gene>
    <name evidence="2" type="ORF">V5F32_19870</name>
</gene>
<dbReference type="InterPro" id="IPR011009">
    <property type="entry name" value="Kinase-like_dom_sf"/>
</dbReference>
<evidence type="ECO:0000313" key="3">
    <source>
        <dbReference type="Proteomes" id="UP001604002"/>
    </source>
</evidence>
<reference evidence="2 3" key="1">
    <citation type="submission" date="2024-02" db="EMBL/GenBank/DDBJ databases">
        <title>Expansion and revision of Xanthobacter and proposal of Roseixanthobacter gen. nov.</title>
        <authorList>
            <person name="Soltysiak M.P.M."/>
            <person name="Jalihal A."/>
            <person name="Ory A."/>
            <person name="Chrisophersen C."/>
            <person name="Lee A.D."/>
            <person name="Boulton J."/>
            <person name="Springer M."/>
        </authorList>
    </citation>
    <scope>NUCLEOTIDE SEQUENCE [LARGE SCALE GENOMIC DNA]</scope>
    <source>
        <strain evidence="2 3">23A</strain>
    </source>
</reference>
<dbReference type="PANTHER" id="PTHR43883">
    <property type="entry name" value="SLR0207 PROTEIN"/>
    <property type="match status" value="1"/>
</dbReference>
<dbReference type="Gene3D" id="3.90.1200.10">
    <property type="match status" value="1"/>
</dbReference>
<comment type="caution">
    <text evidence="2">The sequence shown here is derived from an EMBL/GenBank/DDBJ whole genome shotgun (WGS) entry which is preliminary data.</text>
</comment>
<protein>
    <submittedName>
        <fullName evidence="2">AAA family ATPase</fullName>
    </submittedName>
</protein>
<dbReference type="PANTHER" id="PTHR43883:SF1">
    <property type="entry name" value="GLUCONOKINASE"/>
    <property type="match status" value="1"/>
</dbReference>
<keyword evidence="3" id="KW-1185">Reference proteome</keyword>
<dbReference type="SUPFAM" id="SSF56112">
    <property type="entry name" value="Protein kinase-like (PK-like)"/>
    <property type="match status" value="1"/>
</dbReference>
<dbReference type="InterPro" id="IPR002575">
    <property type="entry name" value="Aminoglycoside_PTrfase"/>
</dbReference>
<accession>A0ABW7A0A4</accession>
<feature type="domain" description="Aminoglycoside phosphotransferase" evidence="1">
    <location>
        <begin position="103"/>
        <end position="286"/>
    </location>
</feature>